<dbReference type="RefSeq" id="XP_040713777.1">
    <property type="nucleotide sequence ID" value="XM_040857463.1"/>
</dbReference>
<name>A0A1Y2DR03_9PEZI</name>
<dbReference type="AlphaFoldDB" id="A0A1Y2DR03"/>
<dbReference type="Proteomes" id="UP000193689">
    <property type="component" value="Unassembled WGS sequence"/>
</dbReference>
<proteinExistence type="predicted"/>
<protein>
    <submittedName>
        <fullName evidence="1">Uncharacterized protein</fullName>
    </submittedName>
</protein>
<dbReference type="InParanoid" id="A0A1Y2DR03"/>
<sequence length="378" mass="41944">MADGHQSSYGGYVPMPGYGELAHGLKGNPEAGQNLIGTARHCHIPPASVAGGRQYIGPSPVDNHLVPDNLSQQQVDDGEQRRKICGVSILQAAPNPPLPPFPMIPDLLCVESAPSDPILVPLRSNSYSLAHLPRINLSPTQHTPMQARMSNRDYAPINLNANNTPLDNYSSVRPKNLPGAGPLLEPLLSAPGRKFADHVFCDPGLHTRMNEHGRMIRCEREGHARELSKQPCRGNWNCRCGQDVYRGDHKTMACFPLLDPTVAQKNLEKVRGVLEGVPEGKKLPVPAGDMVPEWHYSKVGERVRIREEEEGEGIMAAIQWEPVQHMNIVDEEEEEAQEVMQVEEGDEDCLCRACRLLQLGRRVRSRSRTVENESKRMD</sequence>
<dbReference type="GeneID" id="63773675"/>
<keyword evidence="2" id="KW-1185">Reference proteome</keyword>
<gene>
    <name evidence="1" type="ORF">BCR38DRAFT_38470</name>
</gene>
<evidence type="ECO:0000313" key="1">
    <source>
        <dbReference type="EMBL" id="ORY61700.1"/>
    </source>
</evidence>
<evidence type="ECO:0000313" key="2">
    <source>
        <dbReference type="Proteomes" id="UP000193689"/>
    </source>
</evidence>
<organism evidence="1 2">
    <name type="scientific">Pseudomassariella vexata</name>
    <dbReference type="NCBI Taxonomy" id="1141098"/>
    <lineage>
        <taxon>Eukaryota</taxon>
        <taxon>Fungi</taxon>
        <taxon>Dikarya</taxon>
        <taxon>Ascomycota</taxon>
        <taxon>Pezizomycotina</taxon>
        <taxon>Sordariomycetes</taxon>
        <taxon>Xylariomycetidae</taxon>
        <taxon>Amphisphaeriales</taxon>
        <taxon>Pseudomassariaceae</taxon>
        <taxon>Pseudomassariella</taxon>
    </lineage>
</organism>
<comment type="caution">
    <text evidence="1">The sequence shown here is derived from an EMBL/GenBank/DDBJ whole genome shotgun (WGS) entry which is preliminary data.</text>
</comment>
<reference evidence="1 2" key="1">
    <citation type="submission" date="2016-07" db="EMBL/GenBank/DDBJ databases">
        <title>Pervasive Adenine N6-methylation of Active Genes in Fungi.</title>
        <authorList>
            <consortium name="DOE Joint Genome Institute"/>
            <person name="Mondo S.J."/>
            <person name="Dannebaum R.O."/>
            <person name="Kuo R.C."/>
            <person name="Labutti K."/>
            <person name="Haridas S."/>
            <person name="Kuo A."/>
            <person name="Salamov A."/>
            <person name="Ahrendt S.R."/>
            <person name="Lipzen A."/>
            <person name="Sullivan W."/>
            <person name="Andreopoulos W.B."/>
            <person name="Clum A."/>
            <person name="Lindquist E."/>
            <person name="Daum C."/>
            <person name="Ramamoorthy G.K."/>
            <person name="Gryganskyi A."/>
            <person name="Culley D."/>
            <person name="Magnuson J.K."/>
            <person name="James T.Y."/>
            <person name="O'Malley M.A."/>
            <person name="Stajich J.E."/>
            <person name="Spatafora J.W."/>
            <person name="Visel A."/>
            <person name="Grigoriev I.V."/>
        </authorList>
    </citation>
    <scope>NUCLEOTIDE SEQUENCE [LARGE SCALE GENOMIC DNA]</scope>
    <source>
        <strain evidence="1 2">CBS 129021</strain>
    </source>
</reference>
<dbReference type="EMBL" id="MCFJ01000010">
    <property type="protein sequence ID" value="ORY61700.1"/>
    <property type="molecule type" value="Genomic_DNA"/>
</dbReference>
<accession>A0A1Y2DR03</accession>